<comment type="caution">
    <text evidence="8">The sequence shown here is derived from an EMBL/GenBank/DDBJ whole genome shotgun (WGS) entry which is preliminary data.</text>
</comment>
<dbReference type="Gene3D" id="1.10.630.10">
    <property type="entry name" value="Cytochrome P450"/>
    <property type="match status" value="1"/>
</dbReference>
<dbReference type="InterPro" id="IPR050121">
    <property type="entry name" value="Cytochrome_P450_monoxygenase"/>
</dbReference>
<evidence type="ECO:0008006" key="10">
    <source>
        <dbReference type="Google" id="ProtNLM"/>
    </source>
</evidence>
<evidence type="ECO:0000256" key="6">
    <source>
        <dbReference type="PIRSR" id="PIRSR602401-1"/>
    </source>
</evidence>
<dbReference type="CDD" id="cd11058">
    <property type="entry name" value="CYP60B-like"/>
    <property type="match status" value="1"/>
</dbReference>
<evidence type="ECO:0000313" key="9">
    <source>
        <dbReference type="Proteomes" id="UP000253664"/>
    </source>
</evidence>
<dbReference type="Proteomes" id="UP000253664">
    <property type="component" value="Unassembled WGS sequence"/>
</dbReference>
<accession>A0A367L3Q9</accession>
<keyword evidence="7" id="KW-0503">Monooxygenase</keyword>
<evidence type="ECO:0000256" key="7">
    <source>
        <dbReference type="RuleBase" id="RU000461"/>
    </source>
</evidence>
<sequence length="523" mass="58711">METSATSSVFCLAAHVLSQAVYRLWFHPLSKFPGPAYMALTPLPMHFSDYIRGTWVRQVARLHRKYGPAVRIGPDSVSFDGSIGWNAVYGHRPGSGTKSAEFPKPPSVFPEGEQSLITAGRPNHRRQRRQLAHGFSDGALAQQEPILVRYVDLLLRCLSERVPDQADGGVVDIVSWLNVTTMDIIGHLSFSQPFSCLAKDGYREPWMHSISHGIQGVGLRRFSHEHPVLGCFLKAWGLSSAARALDVVRTASRQKAATRIDDGPPEDHDLGTGQHDFIAYMMRRTRDGGDGMPRRELLANAPTLVIAGSETTASALSGFCFYLSKNEAAYAALAHEIRSAYASEDEIDLRNTASLEYLQATIHEVLRMYPPAAQTQYRLCTGDVIDGVYVPEGIELNNNNVKKKKARLHVYQYATFRNPDNFTDPDSFIPERWLPPTHALYDARFARDRRSVFKPFSHGPRDCIGKNLAQSEMRLIISKLLYRFDFSLATPQDDWHESQRVLTLWTKGPLYVRLRRRLSGGEA</sequence>
<proteinExistence type="inferred from homology"/>
<feature type="binding site" description="axial binding residue" evidence="6">
    <location>
        <position position="463"/>
    </location>
    <ligand>
        <name>heme</name>
        <dbReference type="ChEBI" id="CHEBI:30413"/>
    </ligand>
    <ligandPart>
        <name>Fe</name>
        <dbReference type="ChEBI" id="CHEBI:18248"/>
    </ligandPart>
</feature>
<dbReference type="InterPro" id="IPR001128">
    <property type="entry name" value="Cyt_P450"/>
</dbReference>
<dbReference type="InterPro" id="IPR017972">
    <property type="entry name" value="Cyt_P450_CS"/>
</dbReference>
<comment type="similarity">
    <text evidence="2 7">Belongs to the cytochrome P450 family.</text>
</comment>
<keyword evidence="5 6" id="KW-0408">Iron</keyword>
<dbReference type="STRING" id="1330021.A0A367L3Q9"/>
<dbReference type="InterPro" id="IPR002401">
    <property type="entry name" value="Cyt_P450_E_grp-I"/>
</dbReference>
<dbReference type="AlphaFoldDB" id="A0A367L3Q9"/>
<keyword evidence="7" id="KW-0560">Oxidoreductase</keyword>
<evidence type="ECO:0000256" key="3">
    <source>
        <dbReference type="ARBA" id="ARBA00022617"/>
    </source>
</evidence>
<evidence type="ECO:0000256" key="5">
    <source>
        <dbReference type="ARBA" id="ARBA00023004"/>
    </source>
</evidence>
<evidence type="ECO:0000256" key="1">
    <source>
        <dbReference type="ARBA" id="ARBA00001971"/>
    </source>
</evidence>
<evidence type="ECO:0000313" key="8">
    <source>
        <dbReference type="EMBL" id="RCI08842.1"/>
    </source>
</evidence>
<dbReference type="GO" id="GO:0004497">
    <property type="term" value="F:monooxygenase activity"/>
    <property type="evidence" value="ECO:0007669"/>
    <property type="project" value="UniProtKB-KW"/>
</dbReference>
<dbReference type="PRINTS" id="PR00463">
    <property type="entry name" value="EP450I"/>
</dbReference>
<dbReference type="PROSITE" id="PS00086">
    <property type="entry name" value="CYTOCHROME_P450"/>
    <property type="match status" value="1"/>
</dbReference>
<evidence type="ECO:0000256" key="2">
    <source>
        <dbReference type="ARBA" id="ARBA00010617"/>
    </source>
</evidence>
<evidence type="ECO:0000256" key="4">
    <source>
        <dbReference type="ARBA" id="ARBA00022723"/>
    </source>
</evidence>
<dbReference type="SUPFAM" id="SSF48264">
    <property type="entry name" value="Cytochrome P450"/>
    <property type="match status" value="1"/>
</dbReference>
<name>A0A367L3Q9_9HYPO</name>
<gene>
    <name evidence="8" type="ORF">L249_4632</name>
</gene>
<organism evidence="8 9">
    <name type="scientific">Ophiocordyceps polyrhachis-furcata BCC 54312</name>
    <dbReference type="NCBI Taxonomy" id="1330021"/>
    <lineage>
        <taxon>Eukaryota</taxon>
        <taxon>Fungi</taxon>
        <taxon>Dikarya</taxon>
        <taxon>Ascomycota</taxon>
        <taxon>Pezizomycotina</taxon>
        <taxon>Sordariomycetes</taxon>
        <taxon>Hypocreomycetidae</taxon>
        <taxon>Hypocreales</taxon>
        <taxon>Ophiocordycipitaceae</taxon>
        <taxon>Ophiocordyceps</taxon>
    </lineage>
</organism>
<dbReference type="EMBL" id="LKCN02000018">
    <property type="protein sequence ID" value="RCI08842.1"/>
    <property type="molecule type" value="Genomic_DNA"/>
</dbReference>
<dbReference type="GO" id="GO:0020037">
    <property type="term" value="F:heme binding"/>
    <property type="evidence" value="ECO:0007669"/>
    <property type="project" value="InterPro"/>
</dbReference>
<dbReference type="InterPro" id="IPR036396">
    <property type="entry name" value="Cyt_P450_sf"/>
</dbReference>
<dbReference type="GO" id="GO:0016705">
    <property type="term" value="F:oxidoreductase activity, acting on paired donors, with incorporation or reduction of molecular oxygen"/>
    <property type="evidence" value="ECO:0007669"/>
    <property type="project" value="InterPro"/>
</dbReference>
<comment type="cofactor">
    <cofactor evidence="1 6">
        <name>heme</name>
        <dbReference type="ChEBI" id="CHEBI:30413"/>
    </cofactor>
</comment>
<keyword evidence="9" id="KW-1185">Reference proteome</keyword>
<dbReference type="Pfam" id="PF00067">
    <property type="entry name" value="p450"/>
    <property type="match status" value="1"/>
</dbReference>
<dbReference type="OrthoDB" id="1470350at2759"/>
<keyword evidence="4 6" id="KW-0479">Metal-binding</keyword>
<keyword evidence="3 6" id="KW-0349">Heme</keyword>
<dbReference type="PRINTS" id="PR00385">
    <property type="entry name" value="P450"/>
</dbReference>
<dbReference type="GO" id="GO:0005506">
    <property type="term" value="F:iron ion binding"/>
    <property type="evidence" value="ECO:0007669"/>
    <property type="project" value="InterPro"/>
</dbReference>
<protein>
    <recommendedName>
        <fullName evidence="10">Cytochrome P450</fullName>
    </recommendedName>
</protein>
<dbReference type="PANTHER" id="PTHR24305">
    <property type="entry name" value="CYTOCHROME P450"/>
    <property type="match status" value="1"/>
</dbReference>
<dbReference type="PANTHER" id="PTHR24305:SF210">
    <property type="entry name" value="CYTOCHROME P450 MONOOXYGENASE ASQL-RELATED"/>
    <property type="match status" value="1"/>
</dbReference>
<reference evidence="8 9" key="1">
    <citation type="journal article" date="2015" name="BMC Genomics">
        <title>Insights from the genome of Ophiocordyceps polyrhachis-furcata to pathogenicity and host specificity in insect fungi.</title>
        <authorList>
            <person name="Wichadakul D."/>
            <person name="Kobmoo N."/>
            <person name="Ingsriswang S."/>
            <person name="Tangphatsornruang S."/>
            <person name="Chantasingh D."/>
            <person name="Luangsa-ard J.J."/>
            <person name="Eurwilaichitr L."/>
        </authorList>
    </citation>
    <scope>NUCLEOTIDE SEQUENCE [LARGE SCALE GENOMIC DNA]</scope>
    <source>
        <strain evidence="8 9">BCC 54312</strain>
    </source>
</reference>